<evidence type="ECO:0000256" key="2">
    <source>
        <dbReference type="ARBA" id="ARBA00022448"/>
    </source>
</evidence>
<dbReference type="SUPFAM" id="SSF53850">
    <property type="entry name" value="Periplasmic binding protein-like II"/>
    <property type="match status" value="1"/>
</dbReference>
<dbReference type="PANTHER" id="PTHR30085">
    <property type="entry name" value="AMINO ACID ABC TRANSPORTER PERMEASE"/>
    <property type="match status" value="1"/>
</dbReference>
<evidence type="ECO:0000256" key="4">
    <source>
        <dbReference type="SAM" id="SignalP"/>
    </source>
</evidence>
<evidence type="ECO:0000313" key="6">
    <source>
        <dbReference type="EMBL" id="MCF2533076.1"/>
    </source>
</evidence>
<organism evidence="6 7">
    <name type="scientific">Yinghuangia soli</name>
    <dbReference type="NCBI Taxonomy" id="2908204"/>
    <lineage>
        <taxon>Bacteria</taxon>
        <taxon>Bacillati</taxon>
        <taxon>Actinomycetota</taxon>
        <taxon>Actinomycetes</taxon>
        <taxon>Kitasatosporales</taxon>
        <taxon>Streptomycetaceae</taxon>
        <taxon>Yinghuangia</taxon>
    </lineage>
</organism>
<comment type="caution">
    <text evidence="6">The sequence shown here is derived from an EMBL/GenBank/DDBJ whole genome shotgun (WGS) entry which is preliminary data.</text>
</comment>
<feature type="domain" description="Solute-binding protein family 3/N-terminal" evidence="5">
    <location>
        <begin position="59"/>
        <end position="283"/>
    </location>
</feature>
<proteinExistence type="inferred from homology"/>
<dbReference type="RefSeq" id="WP_235057845.1">
    <property type="nucleotide sequence ID" value="NZ_JAKFHA010000043.1"/>
</dbReference>
<dbReference type="InterPro" id="IPR051455">
    <property type="entry name" value="Bact_solute-bind_prot3"/>
</dbReference>
<dbReference type="InterPro" id="IPR001638">
    <property type="entry name" value="Solute-binding_3/MltF_N"/>
</dbReference>
<evidence type="ECO:0000259" key="5">
    <source>
        <dbReference type="SMART" id="SM00062"/>
    </source>
</evidence>
<name>A0AA41Q976_9ACTN</name>
<keyword evidence="3 4" id="KW-0732">Signal</keyword>
<keyword evidence="7" id="KW-1185">Reference proteome</keyword>
<accession>A0AA41Q976</accession>
<gene>
    <name evidence="6" type="ORF">LZ495_38490</name>
</gene>
<dbReference type="Gene3D" id="3.40.190.10">
    <property type="entry name" value="Periplasmic binding protein-like II"/>
    <property type="match status" value="2"/>
</dbReference>
<dbReference type="PANTHER" id="PTHR30085:SF6">
    <property type="entry name" value="ABC TRANSPORTER GLUTAMINE-BINDING PROTEIN GLNH"/>
    <property type="match status" value="1"/>
</dbReference>
<dbReference type="GO" id="GO:0030288">
    <property type="term" value="C:outer membrane-bounded periplasmic space"/>
    <property type="evidence" value="ECO:0007669"/>
    <property type="project" value="TreeGrafter"/>
</dbReference>
<dbReference type="AlphaFoldDB" id="A0AA41Q976"/>
<dbReference type="GO" id="GO:0006865">
    <property type="term" value="P:amino acid transport"/>
    <property type="evidence" value="ECO:0007669"/>
    <property type="project" value="TreeGrafter"/>
</dbReference>
<evidence type="ECO:0000256" key="3">
    <source>
        <dbReference type="ARBA" id="ARBA00022729"/>
    </source>
</evidence>
<dbReference type="EMBL" id="JAKFHA010000043">
    <property type="protein sequence ID" value="MCF2533076.1"/>
    <property type="molecule type" value="Genomic_DNA"/>
</dbReference>
<feature type="signal peptide" evidence="4">
    <location>
        <begin position="1"/>
        <end position="23"/>
    </location>
</feature>
<evidence type="ECO:0000313" key="7">
    <source>
        <dbReference type="Proteomes" id="UP001165378"/>
    </source>
</evidence>
<comment type="similarity">
    <text evidence="1">Belongs to the bacterial solute-binding protein 3 family.</text>
</comment>
<dbReference type="PROSITE" id="PS51257">
    <property type="entry name" value="PROKAR_LIPOPROTEIN"/>
    <property type="match status" value="1"/>
</dbReference>
<dbReference type="Proteomes" id="UP001165378">
    <property type="component" value="Unassembled WGS sequence"/>
</dbReference>
<dbReference type="CDD" id="cd13690">
    <property type="entry name" value="PBP2_GluB"/>
    <property type="match status" value="1"/>
</dbReference>
<evidence type="ECO:0000256" key="1">
    <source>
        <dbReference type="ARBA" id="ARBA00010333"/>
    </source>
</evidence>
<reference evidence="6" key="1">
    <citation type="submission" date="2022-01" db="EMBL/GenBank/DDBJ databases">
        <title>Genome-Based Taxonomic Classification of the Phylum Actinobacteria.</title>
        <authorList>
            <person name="Gao Y."/>
        </authorList>
    </citation>
    <scope>NUCLEOTIDE SEQUENCE</scope>
    <source>
        <strain evidence="6">KLBMP 8922</strain>
    </source>
</reference>
<keyword evidence="2" id="KW-0813">Transport</keyword>
<protein>
    <submittedName>
        <fullName evidence="6">Glutamate ABC transporter substrate-binding protein</fullName>
    </submittedName>
</protein>
<dbReference type="Pfam" id="PF00497">
    <property type="entry name" value="SBP_bac_3"/>
    <property type="match status" value="1"/>
</dbReference>
<feature type="chain" id="PRO_5041247545" evidence="4">
    <location>
        <begin position="24"/>
        <end position="295"/>
    </location>
</feature>
<sequence length="295" mass="31834">MKIRKTIAVAGVAALALLGTACGKDDKSSDAGKAPSYEVNDKFSMPDSKTWKAAKDRGHLIVGAKEDQPFLGFMDPATKERSGFDIEMARMISAELGLDPKKIEFKTIASANRETALQKGDVDIYVGTYSITDKRKESVGFAGPYYISGQSLLVKKDNTAITGKDTIANKKVCSAKGSTPAQKITKDFPTTTLVEYDTYSLCVDNLLSGQVDAVTTDEAILKGYAAKDPKNLKVVGENFSTEKYGIGVSKDDAQLREAVNKILEESNKEGVWKNIYDATLGLSGARPRAAPRVAR</sequence>
<dbReference type="GO" id="GO:0005576">
    <property type="term" value="C:extracellular region"/>
    <property type="evidence" value="ECO:0007669"/>
    <property type="project" value="TreeGrafter"/>
</dbReference>
<dbReference type="SMART" id="SM00062">
    <property type="entry name" value="PBPb"/>
    <property type="match status" value="1"/>
</dbReference>